<dbReference type="GO" id="GO:0006270">
    <property type="term" value="P:DNA replication initiation"/>
    <property type="evidence" value="ECO:0007669"/>
    <property type="project" value="TreeGrafter"/>
</dbReference>
<evidence type="ECO:0000259" key="5">
    <source>
        <dbReference type="Pfam" id="PF17764"/>
    </source>
</evidence>
<dbReference type="OrthoDB" id="3177118at2"/>
<dbReference type="GeneID" id="303204365"/>
<dbReference type="GO" id="GO:0005524">
    <property type="term" value="F:ATP binding"/>
    <property type="evidence" value="ECO:0007669"/>
    <property type="project" value="UniProtKB-KW"/>
</dbReference>
<feature type="region of interest" description="Disordered" evidence="4">
    <location>
        <begin position="1"/>
        <end position="29"/>
    </location>
</feature>
<accession>A0A086ZI23</accession>
<dbReference type="Gene3D" id="3.40.50.300">
    <property type="entry name" value="P-loop containing nucleotide triphosphate hydrolases"/>
    <property type="match status" value="1"/>
</dbReference>
<evidence type="ECO:0000256" key="3">
    <source>
        <dbReference type="ARBA" id="ARBA00023125"/>
    </source>
</evidence>
<dbReference type="GO" id="GO:0043138">
    <property type="term" value="F:3'-5' DNA helicase activity"/>
    <property type="evidence" value="ECO:0007669"/>
    <property type="project" value="TreeGrafter"/>
</dbReference>
<keyword evidence="1" id="KW-0547">Nucleotide-binding</keyword>
<dbReference type="GO" id="GO:0006302">
    <property type="term" value="P:double-strand break repair"/>
    <property type="evidence" value="ECO:0007669"/>
    <property type="project" value="TreeGrafter"/>
</dbReference>
<keyword evidence="3" id="KW-0238">DNA-binding</keyword>
<dbReference type="AlphaFoldDB" id="A0A086ZI23"/>
<dbReference type="InterPro" id="IPR027417">
    <property type="entry name" value="P-loop_NTPase"/>
</dbReference>
<dbReference type="Pfam" id="PF17764">
    <property type="entry name" value="PriA_3primeBD"/>
    <property type="match status" value="1"/>
</dbReference>
<dbReference type="PANTHER" id="PTHR30580">
    <property type="entry name" value="PRIMOSOMAL PROTEIN N"/>
    <property type="match status" value="1"/>
</dbReference>
<name>A0A086ZI23_9BIFI</name>
<dbReference type="GO" id="GO:0006310">
    <property type="term" value="P:DNA recombination"/>
    <property type="evidence" value="ECO:0007669"/>
    <property type="project" value="TreeGrafter"/>
</dbReference>
<evidence type="ECO:0000256" key="1">
    <source>
        <dbReference type="ARBA" id="ARBA00022741"/>
    </source>
</evidence>
<evidence type="ECO:0000256" key="4">
    <source>
        <dbReference type="SAM" id="MobiDB-lite"/>
    </source>
</evidence>
<dbReference type="Proteomes" id="UP000029093">
    <property type="component" value="Unassembled WGS sequence"/>
</dbReference>
<keyword evidence="7" id="KW-1185">Reference proteome</keyword>
<sequence length="744" mass="80421">MTIPDAEQPAFDGLEPKRKRKRAPAKRQRAAHLPIARVVLDVQATHLGQTFDYLVQDNQDAQAVPGTLVRVRFGNRRVNGIIWERAQHSDTPDSSLRYLERVLGGEILVPARLRDDITLIAQAYGGTRANIVRLAVPPRVAWVEKQQRHAAVSDDDAVIRQAWFASRRDELGTEVLQDYENLHLLGHALTSGGKGAFVVDAMPGAGHWAALFAWMTVCALAAGRGVVAVMPSMRAVDDAVRQLQSQGLRVFGPHDPQHDGYTGDIAVLGASMAPAERYRAYLAVAGGQVRCVIGTRAAMYAPMDGDALFVIVDDTAYQQADGMMPYANARGVLRLRAQAHAGVFVALGNARSPLSQWETDGRHTGQSPVSGYSTSIQPLPVAVKNQLPWVRWLNRQELARLADPSIGTRVPHTAVTVLSRALKTGPVLLSIPQDGIAQTLSCAACHRQARCARCTGPLEMAQGVSQPRCRWCAAAAVNWVCPHCHGDRMRVVRVGAAGTVQELHGLFRNVPMVVSSPHQPQGVVTDIANAPMLVIATPGAEPRVRARGDGVGQYQAVAILDAWTSLYAPGVDARVDALDSWMRVVQWCAPRSAGGQALLIGEADPQVAQSLMTWNARLLAVKELEERAQTGLPPVVTAACVWGARPAVRAMLQGAGLLAGGDWALLDTAFGPMPAVLGPVPIPPPRTVDARELETMADRVKAVVRVPPSRRAELAERLHRESARHVASREPGELRFQLDPKDLI</sequence>
<dbReference type="PANTHER" id="PTHR30580:SF0">
    <property type="entry name" value="PRIMOSOMAL PROTEIN N"/>
    <property type="match status" value="1"/>
</dbReference>
<evidence type="ECO:0000313" key="7">
    <source>
        <dbReference type="Proteomes" id="UP000029093"/>
    </source>
</evidence>
<feature type="compositionally biased region" description="Basic residues" evidence="4">
    <location>
        <begin position="17"/>
        <end position="29"/>
    </location>
</feature>
<dbReference type="GO" id="GO:0003677">
    <property type="term" value="F:DNA binding"/>
    <property type="evidence" value="ECO:0007669"/>
    <property type="project" value="UniProtKB-KW"/>
</dbReference>
<evidence type="ECO:0000256" key="2">
    <source>
        <dbReference type="ARBA" id="ARBA00022840"/>
    </source>
</evidence>
<organism evidence="6 7">
    <name type="scientific">Bifidobacterium boum</name>
    <dbReference type="NCBI Taxonomy" id="78343"/>
    <lineage>
        <taxon>Bacteria</taxon>
        <taxon>Bacillati</taxon>
        <taxon>Actinomycetota</taxon>
        <taxon>Actinomycetes</taxon>
        <taxon>Bifidobacteriales</taxon>
        <taxon>Bifidobacteriaceae</taxon>
        <taxon>Bifidobacterium</taxon>
    </lineage>
</organism>
<proteinExistence type="predicted"/>
<protein>
    <submittedName>
        <fullName evidence="6">Primosomal protein N</fullName>
    </submittedName>
</protein>
<feature type="domain" description="Primosomal protein N' 3' DNA-binding" evidence="5">
    <location>
        <begin position="37"/>
        <end position="137"/>
    </location>
</feature>
<evidence type="ECO:0000313" key="6">
    <source>
        <dbReference type="EMBL" id="KFI46173.1"/>
    </source>
</evidence>
<gene>
    <name evidence="6" type="ORF">BBOU_1260</name>
</gene>
<reference evidence="6 7" key="1">
    <citation type="submission" date="2014-03" db="EMBL/GenBank/DDBJ databases">
        <title>Genomics of Bifidobacteria.</title>
        <authorList>
            <person name="Ventura M."/>
            <person name="Milani C."/>
            <person name="Lugli G.A."/>
        </authorList>
    </citation>
    <scope>NUCLEOTIDE SEQUENCE [LARGE SCALE GENOMIC DNA]</scope>
    <source>
        <strain evidence="6 7">LMG 10736</strain>
    </source>
</reference>
<dbReference type="RefSeq" id="WP_026502198.1">
    <property type="nucleotide sequence ID" value="NZ_JGYQ01000016.1"/>
</dbReference>
<dbReference type="EMBL" id="JGYQ01000016">
    <property type="protein sequence ID" value="KFI46173.1"/>
    <property type="molecule type" value="Genomic_DNA"/>
</dbReference>
<dbReference type="InterPro" id="IPR042115">
    <property type="entry name" value="PriA_3primeBD_sf"/>
</dbReference>
<comment type="caution">
    <text evidence="6">The sequence shown here is derived from an EMBL/GenBank/DDBJ whole genome shotgun (WGS) entry which is preliminary data.</text>
</comment>
<keyword evidence="2" id="KW-0067">ATP-binding</keyword>
<dbReference type="Gene3D" id="3.40.1440.60">
    <property type="entry name" value="PriA, 3(prime) DNA-binding domain"/>
    <property type="match status" value="1"/>
</dbReference>
<dbReference type="InterPro" id="IPR041222">
    <property type="entry name" value="PriA_3primeBD"/>
</dbReference>